<evidence type="ECO:0000256" key="3">
    <source>
        <dbReference type="ARBA" id="ARBA00029741"/>
    </source>
</evidence>
<reference evidence="6" key="1">
    <citation type="submission" date="2021-01" db="EMBL/GenBank/DDBJ databases">
        <title>Draft genome sequence of Acholeplasmataceae bacterium strain Mahy22.</title>
        <authorList>
            <person name="Watanabe M."/>
            <person name="Kojima H."/>
            <person name="Fukui M."/>
        </authorList>
    </citation>
    <scope>NUCLEOTIDE SEQUENCE</scope>
    <source>
        <strain evidence="6">Mahy22</strain>
    </source>
</reference>
<dbReference type="Pfam" id="PF21621">
    <property type="entry name" value="MPI_cupin_dom"/>
    <property type="match status" value="1"/>
</dbReference>
<dbReference type="InterPro" id="IPR011051">
    <property type="entry name" value="RmlC_Cupin_sf"/>
</dbReference>
<evidence type="ECO:0000313" key="7">
    <source>
        <dbReference type="Proteomes" id="UP000620133"/>
    </source>
</evidence>
<dbReference type="RefSeq" id="WP_231756739.1">
    <property type="nucleotide sequence ID" value="NZ_AP024412.1"/>
</dbReference>
<dbReference type="GO" id="GO:0046872">
    <property type="term" value="F:metal ion binding"/>
    <property type="evidence" value="ECO:0007669"/>
    <property type="project" value="UniProtKB-KW"/>
</dbReference>
<evidence type="ECO:0000256" key="1">
    <source>
        <dbReference type="ARBA" id="ARBA00022723"/>
    </source>
</evidence>
<keyword evidence="1" id="KW-0479">Metal-binding</keyword>
<evidence type="ECO:0000259" key="5">
    <source>
        <dbReference type="Pfam" id="PF21621"/>
    </source>
</evidence>
<feature type="domain" description="Mannose-6-phosphate isomerase cupin" evidence="5">
    <location>
        <begin position="78"/>
        <end position="148"/>
    </location>
</feature>
<accession>A0A7U9TLF5</accession>
<evidence type="ECO:0000256" key="4">
    <source>
        <dbReference type="ARBA" id="ARBA00030762"/>
    </source>
</evidence>
<dbReference type="EMBL" id="AP024412">
    <property type="protein sequence ID" value="BCR36177.1"/>
    <property type="molecule type" value="Genomic_DNA"/>
</dbReference>
<evidence type="ECO:0000313" key="6">
    <source>
        <dbReference type="EMBL" id="BCR36177.1"/>
    </source>
</evidence>
<evidence type="ECO:0000256" key="2">
    <source>
        <dbReference type="ARBA" id="ARBA00022833"/>
    </source>
</evidence>
<gene>
    <name evidence="6" type="ORF">MPAN_010700</name>
</gene>
<dbReference type="InterPro" id="IPR014710">
    <property type="entry name" value="RmlC-like_jellyroll"/>
</dbReference>
<protein>
    <recommendedName>
        <fullName evidence="3">Phosphohexomutase</fullName>
    </recommendedName>
    <alternativeName>
        <fullName evidence="4">Phosphomannose isomerase</fullName>
    </alternativeName>
</protein>
<keyword evidence="2" id="KW-0862">Zinc</keyword>
<dbReference type="AlphaFoldDB" id="A0A7U9TLF5"/>
<proteinExistence type="predicted"/>
<dbReference type="Proteomes" id="UP000620133">
    <property type="component" value="Chromosome"/>
</dbReference>
<dbReference type="PANTHER" id="PTHR42742">
    <property type="entry name" value="TRANSCRIPTIONAL REPRESSOR MPRA"/>
    <property type="match status" value="1"/>
</dbReference>
<name>A0A7U9TLF5_9MOLU</name>
<sequence>MISYIPSKSVHSIGKGALIYEVQQSSDSTYRLYDYDRKDKQGNLRELHLDKALEVIDIPAKIASVDVKIEKHSDYDIYDYTNNKYFSLKRVDIKNKYIFNTNKYVLCSVLDGYGTITNISIEKGDHFIISGSNDNKDIKIEGNLKIMMTKRP</sequence>
<dbReference type="KEGG" id="manr:MPAN_010700"/>
<dbReference type="InterPro" id="IPR049071">
    <property type="entry name" value="MPI_cupin_dom"/>
</dbReference>
<organism evidence="6 7">
    <name type="scientific">Mariniplasma anaerobium</name>
    <dbReference type="NCBI Taxonomy" id="2735436"/>
    <lineage>
        <taxon>Bacteria</taxon>
        <taxon>Bacillati</taxon>
        <taxon>Mycoplasmatota</taxon>
        <taxon>Mollicutes</taxon>
        <taxon>Acholeplasmatales</taxon>
        <taxon>Acholeplasmataceae</taxon>
        <taxon>Mariniplasma</taxon>
    </lineage>
</organism>
<dbReference type="SUPFAM" id="SSF51182">
    <property type="entry name" value="RmlC-like cupins"/>
    <property type="match status" value="1"/>
</dbReference>
<keyword evidence="7" id="KW-1185">Reference proteome</keyword>
<dbReference type="InterPro" id="IPR051804">
    <property type="entry name" value="Carb_Metab_Reg_Kinase/Isom"/>
</dbReference>
<dbReference type="PANTHER" id="PTHR42742:SF3">
    <property type="entry name" value="FRUCTOKINASE"/>
    <property type="match status" value="1"/>
</dbReference>
<dbReference type="Gene3D" id="2.60.120.10">
    <property type="entry name" value="Jelly Rolls"/>
    <property type="match status" value="2"/>
</dbReference>